<dbReference type="Gramene" id="OGLUM06G11170.1">
    <property type="protein sequence ID" value="OGLUM06G11170.1"/>
    <property type="gene ID" value="OGLUM06G11170"/>
</dbReference>
<keyword evidence="3 6" id="KW-0064">Aspartyl protease</keyword>
<keyword evidence="8" id="KW-0812">Transmembrane</keyword>
<dbReference type="Gene3D" id="2.40.70.10">
    <property type="entry name" value="Acid Proteases"/>
    <property type="match status" value="2"/>
</dbReference>
<comment type="similarity">
    <text evidence="1 6">Belongs to the peptidase A1 family.</text>
</comment>
<dbReference type="Proteomes" id="UP000026961">
    <property type="component" value="Chromosome 6"/>
</dbReference>
<feature type="active site" evidence="5">
    <location>
        <position position="231"/>
    </location>
</feature>
<dbReference type="HOGENOM" id="CLU_005738_3_2_1"/>
<dbReference type="InterPro" id="IPR032799">
    <property type="entry name" value="TAXi_C"/>
</dbReference>
<name>A0A0E0A7Z1_9ORYZ</name>
<dbReference type="Pfam" id="PF14541">
    <property type="entry name" value="TAXi_C"/>
    <property type="match status" value="1"/>
</dbReference>
<feature type="domain" description="Peptidase A1" evidence="9">
    <location>
        <begin position="213"/>
        <end position="566"/>
    </location>
</feature>
<proteinExistence type="inferred from homology"/>
<evidence type="ECO:0000256" key="7">
    <source>
        <dbReference type="SAM" id="MobiDB-lite"/>
    </source>
</evidence>
<dbReference type="InterPro" id="IPR001461">
    <property type="entry name" value="Aspartic_peptidase_A1"/>
</dbReference>
<reference evidence="10" key="1">
    <citation type="submission" date="2015-04" db="UniProtKB">
        <authorList>
            <consortium name="EnsemblPlants"/>
        </authorList>
    </citation>
    <scope>IDENTIFICATION</scope>
</reference>
<keyword evidence="8" id="KW-0472">Membrane</keyword>
<evidence type="ECO:0000256" key="8">
    <source>
        <dbReference type="SAM" id="Phobius"/>
    </source>
</evidence>
<feature type="region of interest" description="Disordered" evidence="7">
    <location>
        <begin position="1"/>
        <end position="67"/>
    </location>
</feature>
<feature type="transmembrane region" description="Helical" evidence="8">
    <location>
        <begin position="122"/>
        <end position="141"/>
    </location>
</feature>
<dbReference type="PROSITE" id="PS51767">
    <property type="entry name" value="PEPTIDASE_A1"/>
    <property type="match status" value="1"/>
</dbReference>
<dbReference type="FunFam" id="2.40.70.10:FF:000061">
    <property type="entry name" value="Aspartyl protease APCB1"/>
    <property type="match status" value="1"/>
</dbReference>
<evidence type="ECO:0000256" key="4">
    <source>
        <dbReference type="ARBA" id="ARBA00022801"/>
    </source>
</evidence>
<dbReference type="PRINTS" id="PR00792">
    <property type="entry name" value="PEPSIN"/>
</dbReference>
<dbReference type="SUPFAM" id="SSF50630">
    <property type="entry name" value="Acid proteases"/>
    <property type="match status" value="1"/>
</dbReference>
<dbReference type="PROSITE" id="PS00141">
    <property type="entry name" value="ASP_PROTEASE"/>
    <property type="match status" value="2"/>
</dbReference>
<dbReference type="STRING" id="40148.A0A0E0A7Z1"/>
<dbReference type="PANTHER" id="PTHR13683:SF316">
    <property type="entry name" value="ASPARTYL PROTEASE APCB1"/>
    <property type="match status" value="1"/>
</dbReference>
<keyword evidence="4 6" id="KW-0378">Hydrolase</keyword>
<dbReference type="InterPro" id="IPR033121">
    <property type="entry name" value="PEPTIDASE_A1"/>
</dbReference>
<evidence type="ECO:0000256" key="3">
    <source>
        <dbReference type="ARBA" id="ARBA00022750"/>
    </source>
</evidence>
<dbReference type="Pfam" id="PF14543">
    <property type="entry name" value="TAXi_N"/>
    <property type="match status" value="1"/>
</dbReference>
<evidence type="ECO:0000256" key="6">
    <source>
        <dbReference type="RuleBase" id="RU000454"/>
    </source>
</evidence>
<evidence type="ECO:0000256" key="1">
    <source>
        <dbReference type="ARBA" id="ARBA00007447"/>
    </source>
</evidence>
<accession>A0A0E0A7Z1</accession>
<keyword evidence="8" id="KW-1133">Transmembrane helix</keyword>
<organism evidence="10">
    <name type="scientific">Oryza glumipatula</name>
    <dbReference type="NCBI Taxonomy" id="40148"/>
    <lineage>
        <taxon>Eukaryota</taxon>
        <taxon>Viridiplantae</taxon>
        <taxon>Streptophyta</taxon>
        <taxon>Embryophyta</taxon>
        <taxon>Tracheophyta</taxon>
        <taxon>Spermatophyta</taxon>
        <taxon>Magnoliopsida</taxon>
        <taxon>Liliopsida</taxon>
        <taxon>Poales</taxon>
        <taxon>Poaceae</taxon>
        <taxon>BOP clade</taxon>
        <taxon>Oryzoideae</taxon>
        <taxon>Oryzeae</taxon>
        <taxon>Oryzinae</taxon>
        <taxon>Oryza</taxon>
    </lineage>
</organism>
<feature type="compositionally biased region" description="Low complexity" evidence="7">
    <location>
        <begin position="34"/>
        <end position="56"/>
    </location>
</feature>
<reference evidence="10" key="2">
    <citation type="submission" date="2018-05" db="EMBL/GenBank/DDBJ databases">
        <title>OgluRS3 (Oryza glumaepatula Reference Sequence Version 3).</title>
        <authorList>
            <person name="Zhang J."/>
            <person name="Kudrna D."/>
            <person name="Lee S."/>
            <person name="Talag J."/>
            <person name="Welchert J."/>
            <person name="Wing R.A."/>
        </authorList>
    </citation>
    <scope>NUCLEOTIDE SEQUENCE [LARGE SCALE GENOMIC DNA]</scope>
</reference>
<dbReference type="InterPro" id="IPR001969">
    <property type="entry name" value="Aspartic_peptidase_AS"/>
</dbReference>
<keyword evidence="11" id="KW-1185">Reference proteome</keyword>
<keyword evidence="2 6" id="KW-0645">Protease</keyword>
<dbReference type="EnsemblPlants" id="OGLUM06G11170.1">
    <property type="protein sequence ID" value="OGLUM06G11170.1"/>
    <property type="gene ID" value="OGLUM06G11170"/>
</dbReference>
<evidence type="ECO:0000313" key="11">
    <source>
        <dbReference type="Proteomes" id="UP000026961"/>
    </source>
</evidence>
<dbReference type="InterPro" id="IPR021109">
    <property type="entry name" value="Peptidase_aspartic_dom_sf"/>
</dbReference>
<dbReference type="eggNOG" id="KOG1339">
    <property type="taxonomic scope" value="Eukaryota"/>
</dbReference>
<dbReference type="GO" id="GO:0006508">
    <property type="term" value="P:proteolysis"/>
    <property type="evidence" value="ECO:0007669"/>
    <property type="project" value="UniProtKB-KW"/>
</dbReference>
<dbReference type="AlphaFoldDB" id="A0A0E0A7Z1"/>
<feature type="compositionally biased region" description="Pro residues" evidence="7">
    <location>
        <begin position="21"/>
        <end position="33"/>
    </location>
</feature>
<dbReference type="InterPro" id="IPR032861">
    <property type="entry name" value="TAXi_N"/>
</dbReference>
<feature type="region of interest" description="Disordered" evidence="7">
    <location>
        <begin position="172"/>
        <end position="196"/>
    </location>
</feature>
<evidence type="ECO:0000259" key="9">
    <source>
        <dbReference type="PROSITE" id="PS51767"/>
    </source>
</evidence>
<sequence length="592" mass="64372">MASLSQKSNRAGPIREKKPKPAPVNIPNPPRSSSPPLLANLSIISSTSSESESESTASPEMEHASSPRAHGVVVIAVAPDHHDDSGKKGWRLAAAAFGDEAGFGVEEEEGEVRWRERRVASLWRVAGALLVVAALAVAGHYCLYHDPAAFSREEGRSSFLLPLYPKSGGGGAGAGAAGESAGGVKPDSAGAETRENSSAVLPIRGNVFPDGQYYTSMYIGNPPRPYFLDVDTGSDLTWIQCDAPCTNCAKGPHPLYKPEKPNVVPPRDSYCQELQGNQNYGDTSKQCDYEITYADRSSSMGILARDNMQLITADGERENLDFVFGCGYDQQGNLLSSPANTDGILGLSNAAISLPTQLASQGIISNVFGHCIAADPSNGGYMFLGDDYVPRWGMTWMPIRNGPENLYSTEVQKVNYGDQQLNVRRKAGKLTQVIFDSGSSYTYLPHEDYANLIASLKSLSPSLLQDESDRTLPFCMKPDFPVRSMDDVKHLFKPLSLVFKKRLFILPRTFVIPPEDYLIISDKNNICLGVLDGTEIGHDSAIVIGDVSLRGKLVVYNNDEKQIGWVQSDCAKPQKQSGFPFLFKRVLQNQLL</sequence>
<evidence type="ECO:0000313" key="10">
    <source>
        <dbReference type="EnsemblPlants" id="OGLUM06G11170.1"/>
    </source>
</evidence>
<dbReference type="GO" id="GO:0004190">
    <property type="term" value="F:aspartic-type endopeptidase activity"/>
    <property type="evidence" value="ECO:0007669"/>
    <property type="project" value="UniProtKB-KW"/>
</dbReference>
<evidence type="ECO:0000256" key="2">
    <source>
        <dbReference type="ARBA" id="ARBA00022670"/>
    </source>
</evidence>
<protein>
    <recommendedName>
        <fullName evidence="9">Peptidase A1 domain-containing protein</fullName>
    </recommendedName>
</protein>
<dbReference type="PANTHER" id="PTHR13683">
    <property type="entry name" value="ASPARTYL PROTEASES"/>
    <property type="match status" value="1"/>
</dbReference>
<feature type="active site" evidence="5">
    <location>
        <position position="436"/>
    </location>
</feature>
<evidence type="ECO:0000256" key="5">
    <source>
        <dbReference type="PIRSR" id="PIRSR601461-1"/>
    </source>
</evidence>
<dbReference type="FunFam" id="2.40.70.10:FF:000015">
    <property type="entry name" value="Aspartyl protease family protein"/>
    <property type="match status" value="1"/>
</dbReference>